<sequence>MGTTKTSGKYWRHGPGGTMVKAFKLRDWFGQEPHGDQAPVAAAEPARLRSTRVAVAPQAMHSACPTASSGFAATALPIAASRCSTAATLA</sequence>
<accession>A0A3G7TR68</accession>
<organism evidence="1 2">
    <name type="scientific">Pseudomonas chlororaphis</name>
    <dbReference type="NCBI Taxonomy" id="587753"/>
    <lineage>
        <taxon>Bacteria</taxon>
        <taxon>Pseudomonadati</taxon>
        <taxon>Pseudomonadota</taxon>
        <taxon>Gammaproteobacteria</taxon>
        <taxon>Pseudomonadales</taxon>
        <taxon>Pseudomonadaceae</taxon>
        <taxon>Pseudomonas</taxon>
    </lineage>
</organism>
<gene>
    <name evidence="1" type="ORF">C4K04_3326</name>
</gene>
<dbReference type="EMBL" id="CP027753">
    <property type="protein sequence ID" value="AZE48998.1"/>
    <property type="molecule type" value="Genomic_DNA"/>
</dbReference>
<proteinExistence type="predicted"/>
<evidence type="ECO:0000313" key="1">
    <source>
        <dbReference type="EMBL" id="AZE48998.1"/>
    </source>
</evidence>
<reference evidence="1 2" key="1">
    <citation type="submission" date="2018-03" db="EMBL/GenBank/DDBJ databases">
        <title>Diversity of phytobeneficial traits revealed by whole-genome analysis of worldwide-isolated phenazine-producing Pseudomonas spp.</title>
        <authorList>
            <person name="Biessy A."/>
            <person name="Novinscak A."/>
            <person name="Blom J."/>
            <person name="Leger G."/>
            <person name="Thomashow L.S."/>
            <person name="Cazorla F.M."/>
            <person name="Josic D."/>
            <person name="Filion M."/>
        </authorList>
    </citation>
    <scope>NUCLEOTIDE SEQUENCE [LARGE SCALE GENOMIC DNA]</scope>
    <source>
        <strain evidence="1 2">B25</strain>
    </source>
</reference>
<name>A0A3G7TR68_9PSED</name>
<dbReference type="Proteomes" id="UP000268048">
    <property type="component" value="Chromosome"/>
</dbReference>
<dbReference type="AlphaFoldDB" id="A0A3G7TR68"/>
<evidence type="ECO:0000313" key="2">
    <source>
        <dbReference type="Proteomes" id="UP000268048"/>
    </source>
</evidence>
<protein>
    <submittedName>
        <fullName evidence="1">Uncharacterized protein</fullName>
    </submittedName>
</protein>